<evidence type="ECO:0000256" key="3">
    <source>
        <dbReference type="SAM" id="MobiDB-lite"/>
    </source>
</evidence>
<protein>
    <submittedName>
        <fullName evidence="4">Uncharacterized protein</fullName>
    </submittedName>
</protein>
<feature type="compositionally biased region" description="Low complexity" evidence="3">
    <location>
        <begin position="384"/>
        <end position="437"/>
    </location>
</feature>
<comment type="caution">
    <text evidence="4">The sequence shown here is derived from an EMBL/GenBank/DDBJ whole genome shotgun (WGS) entry which is preliminary data.</text>
</comment>
<organism evidence="4 5">
    <name type="scientific">Pristionchus mayeri</name>
    <dbReference type="NCBI Taxonomy" id="1317129"/>
    <lineage>
        <taxon>Eukaryota</taxon>
        <taxon>Metazoa</taxon>
        <taxon>Ecdysozoa</taxon>
        <taxon>Nematoda</taxon>
        <taxon>Chromadorea</taxon>
        <taxon>Rhabditida</taxon>
        <taxon>Rhabditina</taxon>
        <taxon>Diplogasteromorpha</taxon>
        <taxon>Diplogasteroidea</taxon>
        <taxon>Neodiplogasteridae</taxon>
        <taxon>Pristionchus</taxon>
    </lineage>
</organism>
<dbReference type="PANTHER" id="PTHR47246:SF1">
    <property type="entry name" value="MUCIN-19"/>
    <property type="match status" value="1"/>
</dbReference>
<evidence type="ECO:0000313" key="5">
    <source>
        <dbReference type="Proteomes" id="UP001328107"/>
    </source>
</evidence>
<feature type="compositionally biased region" description="Acidic residues" evidence="3">
    <location>
        <begin position="346"/>
        <end position="374"/>
    </location>
</feature>
<feature type="compositionally biased region" description="Polar residues" evidence="3">
    <location>
        <begin position="1062"/>
        <end position="1083"/>
    </location>
</feature>
<feature type="region of interest" description="Disordered" evidence="3">
    <location>
        <begin position="984"/>
        <end position="1004"/>
    </location>
</feature>
<feature type="region of interest" description="Disordered" evidence="3">
    <location>
        <begin position="855"/>
        <end position="879"/>
    </location>
</feature>
<dbReference type="PANTHER" id="PTHR47246">
    <property type="entry name" value="MUCIN-19"/>
    <property type="match status" value="1"/>
</dbReference>
<dbReference type="EMBL" id="BTRK01000006">
    <property type="protein sequence ID" value="GMR60329.1"/>
    <property type="molecule type" value="Genomic_DNA"/>
</dbReference>
<name>A0AAN5ID88_9BILA</name>
<evidence type="ECO:0000313" key="4">
    <source>
        <dbReference type="EMBL" id="GMR60329.1"/>
    </source>
</evidence>
<feature type="region of interest" description="Disordered" evidence="3">
    <location>
        <begin position="240"/>
        <end position="259"/>
    </location>
</feature>
<reference evidence="5" key="1">
    <citation type="submission" date="2022-10" db="EMBL/GenBank/DDBJ databases">
        <title>Genome assembly of Pristionchus species.</title>
        <authorList>
            <person name="Yoshida K."/>
            <person name="Sommer R.J."/>
        </authorList>
    </citation>
    <scope>NUCLEOTIDE SEQUENCE [LARGE SCALE GENOMIC DNA]</scope>
    <source>
        <strain evidence="5">RS5460</strain>
    </source>
</reference>
<gene>
    <name evidence="4" type="ORF">PMAYCL1PPCAC_30524</name>
</gene>
<comment type="subcellular location">
    <subcellularLocation>
        <location evidence="1">Secreted</location>
    </subcellularLocation>
</comment>
<dbReference type="AlphaFoldDB" id="A0AAN5ID88"/>
<feature type="compositionally biased region" description="Low complexity" evidence="3">
    <location>
        <begin position="334"/>
        <end position="345"/>
    </location>
</feature>
<feature type="non-terminal residue" evidence="4">
    <location>
        <position position="1"/>
    </location>
</feature>
<feature type="region of interest" description="Disordered" evidence="3">
    <location>
        <begin position="1056"/>
        <end position="1085"/>
    </location>
</feature>
<evidence type="ECO:0000256" key="1">
    <source>
        <dbReference type="ARBA" id="ARBA00004613"/>
    </source>
</evidence>
<feature type="region of interest" description="Disordered" evidence="3">
    <location>
        <begin position="333"/>
        <end position="441"/>
    </location>
</feature>
<keyword evidence="2" id="KW-0964">Secreted</keyword>
<proteinExistence type="predicted"/>
<dbReference type="Proteomes" id="UP001328107">
    <property type="component" value="Unassembled WGS sequence"/>
</dbReference>
<dbReference type="GO" id="GO:0005576">
    <property type="term" value="C:extracellular region"/>
    <property type="evidence" value="ECO:0007669"/>
    <property type="project" value="UniProtKB-SubCell"/>
</dbReference>
<keyword evidence="5" id="KW-1185">Reference proteome</keyword>
<accession>A0AAN5ID88</accession>
<sequence>TAWLCLLLAGSAYAAKNHFASSPFDNFRIECPKGAGATGLGVKMVESVGAARQDVVFDLSCDDVNEIYPWINMPGGVKSVEREDCYYSKMFDPIIDDDIDLSCRAREYVAGITRISETRIQVLCCRLRSRDEFNCGELTFNKPLGLTRSSIIENENMLINGLSIQGMTYKVRFCDLAPRSIDAIMEDVPPNRRKIVHIDTTKAPSTFATNPYLKHTSPSITTATSTAPTTTTQRFIQTEAPQFSSASYESGEAPTTKPEELEPLTDADLLSISSELEYENPVDGNSVPLARARGVAQVQRKAIVSADGVLKAGFSIDEPTNVFEKKPFVDVIPSSTTTTSTTESSISEELEEATTADSAAEDTAAESEEIDEDVVEKLAKEELTTPVPTTTTSSTTTTTTTQSTTTTTTTTPAPTTTTTVSTTTQPPTTTTTMAPTTEASFTPDFSGVDLLGVEVKEKVEQVAKSAPLPVVEHSRPHIVPNPTLDILPVKSTATIHDAESKNGPQMNEEISRLIKRIQDAQSEREQVALFQQSISSLLSKEEAAKAPELVVPHPADQLTVANLDFPQKPSRNQQMTLRGNRISKADLPLRSSSQDTRAHADSSYLLLKSIDDQRRSPIRTAVHPYVRGATLDDDKTEISKNGEVASHKPKGNWRIQIGTTPESSFIAPLQTPTPIQAPTIQSSHSPVQLAPLRSTAQLAPKVVRPAFVRPVTTTTSTTTTTTTTTTPKPVPVDPLLFKQHVVLSHRDLDRISDQADYVDPESLDERVHGLQQRRDIIGKTHERSNRKYSMKSKKMDNAFLIDEETRISPFEEPLMIKGGRRPLPPLPPLRVFGKKDKKMKAEIKAKLNAARFTTTTPETTTNAATSTTTTSTATTSEATTSKAVETTTAKATKKTTIGAKATTTSGKVSVTKTPVTSMKKTTVSTTVIPTTVSSTGVESGEIAQDEELSMELPEMAVVDIDEETLSNSLGEEIRRAPARYSRLQPEMTDEKSEGEAPDFGESIDGPVVSIEKTARRMAKMMKMSKDAVKTHQPVDGEAMVVNGMVPMAAPSLPVVDPDTSGADFNSPLQLSLESDSPASSQEITTTTEYSTTTEYDSDKFFVTRKPIPYVWRPKVLTFCTKEDAVRDIDGMVVACGGELEWETPRCPSGSECFHADDSIYMICCPVARG</sequence>
<feature type="compositionally biased region" description="Low complexity" evidence="3">
    <location>
        <begin position="216"/>
        <end position="229"/>
    </location>
</feature>
<feature type="region of interest" description="Disordered" evidence="3">
    <location>
        <begin position="209"/>
        <end position="229"/>
    </location>
</feature>
<evidence type="ECO:0000256" key="2">
    <source>
        <dbReference type="ARBA" id="ARBA00022525"/>
    </source>
</evidence>